<evidence type="ECO:0000313" key="7">
    <source>
        <dbReference type="EMBL" id="OOF65711.1"/>
    </source>
</evidence>
<evidence type="ECO:0000256" key="4">
    <source>
        <dbReference type="ARBA" id="ARBA00022989"/>
    </source>
</evidence>
<feature type="transmembrane region" description="Helical" evidence="6">
    <location>
        <begin position="381"/>
        <end position="402"/>
    </location>
</feature>
<dbReference type="PANTHER" id="PTHR30250">
    <property type="entry name" value="PST FAMILY PREDICTED COLANIC ACID TRANSPORTER"/>
    <property type="match status" value="1"/>
</dbReference>
<feature type="transmembrane region" description="Helical" evidence="6">
    <location>
        <begin position="133"/>
        <end position="155"/>
    </location>
</feature>
<feature type="transmembrane region" description="Helical" evidence="6">
    <location>
        <begin position="446"/>
        <end position="467"/>
    </location>
</feature>
<feature type="transmembrane region" description="Helical" evidence="6">
    <location>
        <begin position="161"/>
        <end position="183"/>
    </location>
</feature>
<feature type="transmembrane region" description="Helical" evidence="6">
    <location>
        <begin position="355"/>
        <end position="375"/>
    </location>
</feature>
<feature type="transmembrane region" description="Helical" evidence="6">
    <location>
        <begin position="19"/>
        <end position="39"/>
    </location>
</feature>
<dbReference type="PANTHER" id="PTHR30250:SF26">
    <property type="entry name" value="PSMA PROTEIN"/>
    <property type="match status" value="1"/>
</dbReference>
<feature type="transmembrane region" description="Helical" evidence="6">
    <location>
        <begin position="414"/>
        <end position="434"/>
    </location>
</feature>
<evidence type="ECO:0000256" key="6">
    <source>
        <dbReference type="SAM" id="Phobius"/>
    </source>
</evidence>
<protein>
    <submittedName>
        <fullName evidence="7">Polysaccharide biosynthesis protein</fullName>
    </submittedName>
</protein>
<feature type="transmembrane region" description="Helical" evidence="6">
    <location>
        <begin position="291"/>
        <end position="312"/>
    </location>
</feature>
<comment type="subcellular location">
    <subcellularLocation>
        <location evidence="1">Cell membrane</location>
        <topology evidence="1">Multi-pass membrane protein</topology>
    </subcellularLocation>
</comment>
<evidence type="ECO:0000256" key="2">
    <source>
        <dbReference type="ARBA" id="ARBA00022475"/>
    </source>
</evidence>
<keyword evidence="5 6" id="KW-0472">Membrane</keyword>
<evidence type="ECO:0000256" key="1">
    <source>
        <dbReference type="ARBA" id="ARBA00004651"/>
    </source>
</evidence>
<keyword evidence="4 6" id="KW-1133">Transmembrane helix</keyword>
<sequence>MLYISRIVLEVLGVEDFGIYNLVMGVVVLFSFFNGTMTATTQRFINIEKASNQLESVRKIFNLSIINHIFIIITVILLAETIGLWFLNEKLNIPFEKIETANIIFQIALCITLVEIIKVPFEATIIAYEKMSFFAWLGIIESLAKLVAIYSLVYVPIQNKLIAYSFLLLLVSLFRFLIYIFYTKKYFKQETQFKFYKDFSKTKELLHFSGWMLFGQVAVVGATQGLNMVINLFFGVIANAAVGIANQVDAAVYSFINNFQIAFNPQLTQSYANKDYQRNQTLILSTSKYSFYLMGILSIPVLYFSHTLLTLWLGEHLPEHVEALVQVIILCSLINAMGGSFWITAMAIGGKSVKFYNIVLTIINLFTVPLAYYLFTLGYSPIYAFIGKFIINFIMQVFRVYFINKHIQFNRTELYSYLLNVLLIFSFIMTILYLSDTKRSYAFFEFLGQSILLEFILLILILILGINKKERIFLFTKL</sequence>
<dbReference type="InterPro" id="IPR002528">
    <property type="entry name" value="MATE_fam"/>
</dbReference>
<keyword evidence="8" id="KW-1185">Reference proteome</keyword>
<proteinExistence type="predicted"/>
<name>A0ABX3KXS7_9PAST</name>
<organism evidence="7 8">
    <name type="scientific">Rodentibacter caecimuris</name>
    <dbReference type="NCBI Taxonomy" id="1796644"/>
    <lineage>
        <taxon>Bacteria</taxon>
        <taxon>Pseudomonadati</taxon>
        <taxon>Pseudomonadota</taxon>
        <taxon>Gammaproteobacteria</taxon>
        <taxon>Pasteurellales</taxon>
        <taxon>Pasteurellaceae</taxon>
        <taxon>Rodentibacter</taxon>
    </lineage>
</organism>
<dbReference type="Pfam" id="PF01554">
    <property type="entry name" value="MatE"/>
    <property type="match status" value="1"/>
</dbReference>
<dbReference type="Proteomes" id="UP000188820">
    <property type="component" value="Unassembled WGS sequence"/>
</dbReference>
<comment type="caution">
    <text evidence="7">The sequence shown here is derived from an EMBL/GenBank/DDBJ whole genome shotgun (WGS) entry which is preliminary data.</text>
</comment>
<evidence type="ECO:0000313" key="8">
    <source>
        <dbReference type="Proteomes" id="UP000188820"/>
    </source>
</evidence>
<accession>A0ABX3KXS7</accession>
<dbReference type="EMBL" id="MLAA01000074">
    <property type="protein sequence ID" value="OOF65711.1"/>
    <property type="molecule type" value="Genomic_DNA"/>
</dbReference>
<feature type="transmembrane region" description="Helical" evidence="6">
    <location>
        <begin position="324"/>
        <end position="343"/>
    </location>
</feature>
<evidence type="ECO:0000256" key="5">
    <source>
        <dbReference type="ARBA" id="ARBA00023136"/>
    </source>
</evidence>
<evidence type="ECO:0000256" key="3">
    <source>
        <dbReference type="ARBA" id="ARBA00022692"/>
    </source>
</evidence>
<keyword evidence="3 6" id="KW-0812">Transmembrane</keyword>
<feature type="non-terminal residue" evidence="7">
    <location>
        <position position="478"/>
    </location>
</feature>
<gene>
    <name evidence="7" type="ORF">BKG89_10630</name>
</gene>
<keyword evidence="2" id="KW-1003">Cell membrane</keyword>
<feature type="transmembrane region" description="Helical" evidence="6">
    <location>
        <begin position="103"/>
        <end position="121"/>
    </location>
</feature>
<dbReference type="InterPro" id="IPR050833">
    <property type="entry name" value="Poly_Biosynth_Transport"/>
</dbReference>
<feature type="transmembrane region" description="Helical" evidence="6">
    <location>
        <begin position="60"/>
        <end position="87"/>
    </location>
</feature>
<reference evidence="7 8" key="1">
    <citation type="submission" date="2016-10" db="EMBL/GenBank/DDBJ databases">
        <title>Rodentibacter gen. nov. and new species.</title>
        <authorList>
            <person name="Christensen H."/>
        </authorList>
    </citation>
    <scope>NUCLEOTIDE SEQUENCE [LARGE SCALE GENOMIC DNA]</scope>
    <source>
        <strain evidence="7 8">1998236014</strain>
    </source>
</reference>